<proteinExistence type="predicted"/>
<organism evidence="1 2">
    <name type="scientific">Puccinia striiformis f. sp. tritici</name>
    <dbReference type="NCBI Taxonomy" id="168172"/>
    <lineage>
        <taxon>Eukaryota</taxon>
        <taxon>Fungi</taxon>
        <taxon>Dikarya</taxon>
        <taxon>Basidiomycota</taxon>
        <taxon>Pucciniomycotina</taxon>
        <taxon>Pucciniomycetes</taxon>
        <taxon>Pucciniales</taxon>
        <taxon>Pucciniaceae</taxon>
        <taxon>Puccinia</taxon>
    </lineage>
</organism>
<dbReference type="EMBL" id="CM045872">
    <property type="protein sequence ID" value="KAI7950107.1"/>
    <property type="molecule type" value="Genomic_DNA"/>
</dbReference>
<gene>
    <name evidence="1" type="ORF">MJO28_008928</name>
</gene>
<evidence type="ECO:0000313" key="1">
    <source>
        <dbReference type="EMBL" id="KAI7950107.1"/>
    </source>
</evidence>
<keyword evidence="2" id="KW-1185">Reference proteome</keyword>
<reference evidence="1 2" key="3">
    <citation type="journal article" date="2022" name="Microbiol. Spectr.">
        <title>Folding features and dynamics of 3D genome architecture in plant fungal pathogens.</title>
        <authorList>
            <person name="Xia C."/>
        </authorList>
    </citation>
    <scope>NUCLEOTIDE SEQUENCE [LARGE SCALE GENOMIC DNA]</scope>
    <source>
        <strain evidence="1 2">93-210</strain>
    </source>
</reference>
<reference evidence="2" key="1">
    <citation type="journal article" date="2018" name="BMC Genomics">
        <title>Genomic insights into host adaptation between the wheat stripe rust pathogen (Puccinia striiformis f. sp. tritici) and the barley stripe rust pathogen (Puccinia striiformis f. sp. hordei).</title>
        <authorList>
            <person name="Xia C."/>
            <person name="Wang M."/>
            <person name="Yin C."/>
            <person name="Cornejo O.E."/>
            <person name="Hulbert S.H."/>
            <person name="Chen X."/>
        </authorList>
    </citation>
    <scope>NUCLEOTIDE SEQUENCE [LARGE SCALE GENOMIC DNA]</scope>
    <source>
        <strain evidence="2">93-210</strain>
    </source>
</reference>
<comment type="caution">
    <text evidence="1">The sequence shown here is derived from an EMBL/GenBank/DDBJ whole genome shotgun (WGS) entry which is preliminary data.</text>
</comment>
<protein>
    <submittedName>
        <fullName evidence="1">Uncharacterized protein</fullName>
    </submittedName>
</protein>
<name>A0ACC0ECE7_9BASI</name>
<accession>A0ACC0ECE7</accession>
<dbReference type="Proteomes" id="UP001060170">
    <property type="component" value="Chromosome 8"/>
</dbReference>
<evidence type="ECO:0000313" key="2">
    <source>
        <dbReference type="Proteomes" id="UP001060170"/>
    </source>
</evidence>
<sequence>MNNLSRCRWGNLAGGKKKLEGTKKRSVSDRITTVPFGFVDVKIDLEFSAQKLTRSSDLGAPYQVGIYDNRLLHDPSENIKSTRETISTENYHDKTSSPNDVLDCD</sequence>
<reference evidence="2" key="2">
    <citation type="journal article" date="2018" name="Mol. Plant Microbe Interact.">
        <title>Genome sequence resources for the wheat stripe rust pathogen (Puccinia striiformis f. sp. tritici) and the barley stripe rust pathogen (Puccinia striiformis f. sp. hordei).</title>
        <authorList>
            <person name="Xia C."/>
            <person name="Wang M."/>
            <person name="Yin C."/>
            <person name="Cornejo O.E."/>
            <person name="Hulbert S.H."/>
            <person name="Chen X."/>
        </authorList>
    </citation>
    <scope>NUCLEOTIDE SEQUENCE [LARGE SCALE GENOMIC DNA]</scope>
    <source>
        <strain evidence="2">93-210</strain>
    </source>
</reference>